<evidence type="ECO:0000259" key="3">
    <source>
        <dbReference type="Pfam" id="PF01826"/>
    </source>
</evidence>
<gene>
    <name evidence="5" type="primary">LOC107268225</name>
</gene>
<dbReference type="Proteomes" id="UP000694920">
    <property type="component" value="Unplaced"/>
</dbReference>
<feature type="domain" description="TIL" evidence="3">
    <location>
        <begin position="23"/>
        <end position="78"/>
    </location>
</feature>
<organism evidence="4 5">
    <name type="scientific">Cephus cinctus</name>
    <name type="common">Wheat stem sawfly</name>
    <dbReference type="NCBI Taxonomy" id="211228"/>
    <lineage>
        <taxon>Eukaryota</taxon>
        <taxon>Metazoa</taxon>
        <taxon>Ecdysozoa</taxon>
        <taxon>Arthropoda</taxon>
        <taxon>Hexapoda</taxon>
        <taxon>Insecta</taxon>
        <taxon>Pterygota</taxon>
        <taxon>Neoptera</taxon>
        <taxon>Endopterygota</taxon>
        <taxon>Hymenoptera</taxon>
        <taxon>Cephoidea</taxon>
        <taxon>Cephidae</taxon>
        <taxon>Cephus</taxon>
    </lineage>
</organism>
<evidence type="ECO:0000313" key="4">
    <source>
        <dbReference type="Proteomes" id="UP000694920"/>
    </source>
</evidence>
<dbReference type="Pfam" id="PF01826">
    <property type="entry name" value="TIL"/>
    <property type="match status" value="1"/>
</dbReference>
<dbReference type="SUPFAM" id="SSF57567">
    <property type="entry name" value="Serine protease inhibitors"/>
    <property type="match status" value="1"/>
</dbReference>
<dbReference type="AlphaFoldDB" id="A0AAJ7BWR7"/>
<protein>
    <submittedName>
        <fullName evidence="5">Chymotrypsin inhibitor</fullName>
    </submittedName>
</protein>
<feature type="chain" id="PRO_5042578390" evidence="2">
    <location>
        <begin position="21"/>
        <end position="80"/>
    </location>
</feature>
<evidence type="ECO:0000313" key="5">
    <source>
        <dbReference type="RefSeq" id="XP_015596274.1"/>
    </source>
</evidence>
<comment type="similarity">
    <text evidence="1">Belongs to the serine protease inhibitor-like (TIL domain-containing) family.</text>
</comment>
<proteinExistence type="inferred from homology"/>
<dbReference type="InterPro" id="IPR002919">
    <property type="entry name" value="TIL_dom"/>
</dbReference>
<dbReference type="RefSeq" id="XP_015596274.1">
    <property type="nucleotide sequence ID" value="XM_015740788.2"/>
</dbReference>
<keyword evidence="2" id="KW-0732">Signal</keyword>
<accession>A0AAJ7BWR7</accession>
<name>A0AAJ7BWR7_CEPCN</name>
<dbReference type="GeneID" id="107268225"/>
<dbReference type="Gene3D" id="2.10.25.10">
    <property type="entry name" value="Laminin"/>
    <property type="match status" value="1"/>
</dbReference>
<sequence length="80" mass="8932">MNKFLILLLFMVSLVALSNQQSCGPNQVYQTCGPICRPSCDFPRHMICPKVCVRGCFCVPGYVSTSHMSRECIPPYLCPT</sequence>
<feature type="signal peptide" evidence="2">
    <location>
        <begin position="1"/>
        <end position="20"/>
    </location>
</feature>
<dbReference type="InterPro" id="IPR036084">
    <property type="entry name" value="Ser_inhib-like_sf"/>
</dbReference>
<dbReference type="CDD" id="cd19941">
    <property type="entry name" value="TIL"/>
    <property type="match status" value="1"/>
</dbReference>
<evidence type="ECO:0000256" key="1">
    <source>
        <dbReference type="ARBA" id="ARBA00007611"/>
    </source>
</evidence>
<keyword evidence="4" id="KW-1185">Reference proteome</keyword>
<dbReference type="KEGG" id="ccin:107268225"/>
<evidence type="ECO:0000256" key="2">
    <source>
        <dbReference type="SAM" id="SignalP"/>
    </source>
</evidence>
<reference evidence="5" key="1">
    <citation type="submission" date="2025-08" db="UniProtKB">
        <authorList>
            <consortium name="RefSeq"/>
        </authorList>
    </citation>
    <scope>IDENTIFICATION</scope>
</reference>